<accession>A0A0M3I642</accession>
<evidence type="ECO:0000313" key="2">
    <source>
        <dbReference type="Proteomes" id="UP000036681"/>
    </source>
</evidence>
<evidence type="ECO:0000256" key="1">
    <source>
        <dbReference type="SAM" id="MobiDB-lite"/>
    </source>
</evidence>
<feature type="region of interest" description="Disordered" evidence="1">
    <location>
        <begin position="1"/>
        <end position="58"/>
    </location>
</feature>
<dbReference type="AlphaFoldDB" id="A0A0M3I642"/>
<protein>
    <submittedName>
        <fullName evidence="3">Uncharacterized protein</fullName>
    </submittedName>
</protein>
<reference evidence="3" key="1">
    <citation type="submission" date="2017-02" db="UniProtKB">
        <authorList>
            <consortium name="WormBaseParasite"/>
        </authorList>
    </citation>
    <scope>IDENTIFICATION</scope>
</reference>
<keyword evidence="2" id="KW-1185">Reference proteome</keyword>
<proteinExistence type="predicted"/>
<dbReference type="Proteomes" id="UP000036681">
    <property type="component" value="Unplaced"/>
</dbReference>
<evidence type="ECO:0000313" key="3">
    <source>
        <dbReference type="WBParaSite" id="ALUE_0001247301-mRNA-1"/>
    </source>
</evidence>
<dbReference type="WBParaSite" id="ALUE_0001247301-mRNA-1">
    <property type="protein sequence ID" value="ALUE_0001247301-mRNA-1"/>
    <property type="gene ID" value="ALUE_0001247301"/>
</dbReference>
<organism evidence="2 3">
    <name type="scientific">Ascaris lumbricoides</name>
    <name type="common">Giant roundworm</name>
    <dbReference type="NCBI Taxonomy" id="6252"/>
    <lineage>
        <taxon>Eukaryota</taxon>
        <taxon>Metazoa</taxon>
        <taxon>Ecdysozoa</taxon>
        <taxon>Nematoda</taxon>
        <taxon>Chromadorea</taxon>
        <taxon>Rhabditida</taxon>
        <taxon>Spirurina</taxon>
        <taxon>Ascaridomorpha</taxon>
        <taxon>Ascaridoidea</taxon>
        <taxon>Ascarididae</taxon>
        <taxon>Ascaris</taxon>
    </lineage>
</organism>
<sequence length="174" mass="18893">MAREKMSSNTADEAAASNEERPSAPTCRSNIPVKKKLSNKRSGEMAGGGGNELSANSGTYQSFGRKGSGCNGGSTGSNFTHTGFKGATQRGNKTLGCMTHRFARSSFSYSFERFIEAYREGKMRQMADVDASGDASDALSWSLSFESLRAYMTFREWMICFSTGLCQKVDIGMM</sequence>
<name>A0A0M3I642_ASCLU</name>